<keyword evidence="3" id="KW-1185">Reference proteome</keyword>
<organism evidence="2 3">
    <name type="scientific">Thermodesulfobium acidiphilum</name>
    <dbReference type="NCBI Taxonomy" id="1794699"/>
    <lineage>
        <taxon>Bacteria</taxon>
        <taxon>Pseudomonadati</taxon>
        <taxon>Thermodesulfobiota</taxon>
        <taxon>Thermodesulfobiia</taxon>
        <taxon>Thermodesulfobiales</taxon>
        <taxon>Thermodesulfobiaceae</taxon>
        <taxon>Thermodesulfobium</taxon>
    </lineage>
</organism>
<accession>A0A2R4W0G9</accession>
<reference evidence="2 3" key="1">
    <citation type="submission" date="2017-04" db="EMBL/GenBank/DDBJ databases">
        <title>Genomic insights into metabolism of Thermodesulfobium acidiphilum.</title>
        <authorList>
            <person name="Toshchakov S.V."/>
            <person name="Frolov E.N."/>
            <person name="Kublanov I.V."/>
            <person name="Samarov N.I."/>
            <person name="Novikov A."/>
            <person name="Lebedinsky A.V."/>
            <person name="Bonch-Osmolovskaya E.A."/>
            <person name="Chernyh N.A."/>
        </authorList>
    </citation>
    <scope>NUCLEOTIDE SEQUENCE [LARGE SCALE GENOMIC DNA]</scope>
    <source>
        <strain evidence="2 3">3127-1</strain>
    </source>
</reference>
<name>A0A2R4W0G9_THEAF</name>
<gene>
    <name evidence="2" type="ORF">TDSAC_0945</name>
</gene>
<proteinExistence type="predicted"/>
<dbReference type="EMBL" id="CP020921">
    <property type="protein sequence ID" value="AWB10299.1"/>
    <property type="molecule type" value="Genomic_DNA"/>
</dbReference>
<evidence type="ECO:0000313" key="3">
    <source>
        <dbReference type="Proteomes" id="UP000244792"/>
    </source>
</evidence>
<protein>
    <recommendedName>
        <fullName evidence="4">Cache domain-containing protein</fullName>
    </recommendedName>
</protein>
<dbReference type="AlphaFoldDB" id="A0A2R4W0G9"/>
<keyword evidence="1" id="KW-0812">Transmembrane</keyword>
<sequence>MILNILKRIRQYKILTSFLLFLPTMFIIFWIISSEVKEFFNAQLIVENNARNLASLYASEISRKLDSKFEVLKFIGNLLLSNRSSGILVDKETANFIKYLTKFYSDTPAFSIYSKEDKIIYTTLPNISEVPKINFFSVNKNSDYQLGLVHIGYFNTEVLNERYILRDTLGKPLYYIRTTYFLDNLFSSNLKSKKINLIVKDLRNNELLGRLSDGIFIKNASNITGNEVIVTVPGYPFEIKAVYPKKLIWETYVNISLKRLFIEGLVLILMILVNAFIFFYITKKKRERKSSKNY</sequence>
<evidence type="ECO:0000313" key="2">
    <source>
        <dbReference type="EMBL" id="AWB10299.1"/>
    </source>
</evidence>
<keyword evidence="1" id="KW-0472">Membrane</keyword>
<dbReference type="Proteomes" id="UP000244792">
    <property type="component" value="Chromosome"/>
</dbReference>
<dbReference type="RefSeq" id="WP_108309112.1">
    <property type="nucleotide sequence ID" value="NZ_CP020921.1"/>
</dbReference>
<keyword evidence="1" id="KW-1133">Transmembrane helix</keyword>
<evidence type="ECO:0008006" key="4">
    <source>
        <dbReference type="Google" id="ProtNLM"/>
    </source>
</evidence>
<feature type="transmembrane region" description="Helical" evidence="1">
    <location>
        <begin position="260"/>
        <end position="282"/>
    </location>
</feature>
<feature type="transmembrane region" description="Helical" evidence="1">
    <location>
        <begin position="12"/>
        <end position="32"/>
    </location>
</feature>
<dbReference type="KEGG" id="taci:TDSAC_0945"/>
<evidence type="ECO:0000256" key="1">
    <source>
        <dbReference type="SAM" id="Phobius"/>
    </source>
</evidence>